<name>A0A914VSW1_9BILA</name>
<evidence type="ECO:0000256" key="1">
    <source>
        <dbReference type="SAM" id="MobiDB-lite"/>
    </source>
</evidence>
<proteinExistence type="predicted"/>
<keyword evidence="2" id="KW-1185">Reference proteome</keyword>
<evidence type="ECO:0000313" key="2">
    <source>
        <dbReference type="Proteomes" id="UP000887566"/>
    </source>
</evidence>
<dbReference type="Proteomes" id="UP000887566">
    <property type="component" value="Unplaced"/>
</dbReference>
<dbReference type="AlphaFoldDB" id="A0A914VSW1"/>
<feature type="compositionally biased region" description="Basic and acidic residues" evidence="1">
    <location>
        <begin position="15"/>
        <end position="37"/>
    </location>
</feature>
<reference evidence="3" key="1">
    <citation type="submission" date="2022-11" db="UniProtKB">
        <authorList>
            <consortium name="WormBaseParasite"/>
        </authorList>
    </citation>
    <scope>IDENTIFICATION</scope>
</reference>
<protein>
    <submittedName>
        <fullName evidence="3">Uncharacterized protein</fullName>
    </submittedName>
</protein>
<accession>A0A914VSW1</accession>
<sequence>MEECSNMGALVPMAVKEKEDTAKIEANKENDHKKEQPAEEGNSLTEKAKEALNSAAEKTKEMVHHMKEKLTDIVDGENKHHGSDTTREGVRSENASDTIHHMPEPIDNEDLFTRKEGEAHGTLDGEAMKFSQTDELHAEQAQKIAFVHAKQD</sequence>
<feature type="region of interest" description="Disordered" evidence="1">
    <location>
        <begin position="1"/>
        <end position="113"/>
    </location>
</feature>
<dbReference type="WBParaSite" id="PSAMB.scaffold233size63195.g3576.t1">
    <property type="protein sequence ID" value="PSAMB.scaffold233size63195.g3576.t1"/>
    <property type="gene ID" value="PSAMB.scaffold233size63195.g3576"/>
</dbReference>
<organism evidence="2 3">
    <name type="scientific">Plectus sambesii</name>
    <dbReference type="NCBI Taxonomy" id="2011161"/>
    <lineage>
        <taxon>Eukaryota</taxon>
        <taxon>Metazoa</taxon>
        <taxon>Ecdysozoa</taxon>
        <taxon>Nematoda</taxon>
        <taxon>Chromadorea</taxon>
        <taxon>Plectida</taxon>
        <taxon>Plectina</taxon>
        <taxon>Plectoidea</taxon>
        <taxon>Plectidae</taxon>
        <taxon>Plectus</taxon>
    </lineage>
</organism>
<evidence type="ECO:0000313" key="3">
    <source>
        <dbReference type="WBParaSite" id="PSAMB.scaffold233size63195.g3576.t1"/>
    </source>
</evidence>
<feature type="compositionally biased region" description="Basic and acidic residues" evidence="1">
    <location>
        <begin position="57"/>
        <end position="91"/>
    </location>
</feature>